<sequence length="174" mass="19231">MPYLWLDVDAAPYPHGMRDNAQCPFALNTLRSEAGRWGWSPEPEVYSRLYADAAYLKRASRCPHHRGDWDAVLPAVTSLLAATHVDEGLEQIADRAEAFPAITELDDDDRQLALALVDWYSPIEVYPNNRGELIAVSGQHRICAARIAGAQRVPVWCKPGNPPPPGAVPAQRPI</sequence>
<evidence type="ECO:0000313" key="2">
    <source>
        <dbReference type="Proteomes" id="UP000187001"/>
    </source>
</evidence>
<dbReference type="AlphaFoldDB" id="A0ABD6QU94"/>
<dbReference type="SUPFAM" id="SSF110849">
    <property type="entry name" value="ParB/Sulfiredoxin"/>
    <property type="match status" value="1"/>
</dbReference>
<protein>
    <recommendedName>
        <fullName evidence="3">ParB/Sulfiredoxin domain-containing protein</fullName>
    </recommendedName>
</protein>
<comment type="caution">
    <text evidence="1">The sequence shown here is derived from an EMBL/GenBank/DDBJ whole genome shotgun (WGS) entry which is preliminary data.</text>
</comment>
<dbReference type="EMBL" id="MBER01000010">
    <property type="protein sequence ID" value="OMC51982.1"/>
    <property type="molecule type" value="Genomic_DNA"/>
</dbReference>
<dbReference type="Proteomes" id="UP000187001">
    <property type="component" value="Unassembled WGS sequence"/>
</dbReference>
<evidence type="ECO:0000313" key="1">
    <source>
        <dbReference type="EMBL" id="OMC51982.1"/>
    </source>
</evidence>
<dbReference type="CDD" id="cd16387">
    <property type="entry name" value="ParB_N_Srx"/>
    <property type="match status" value="1"/>
</dbReference>
<gene>
    <name evidence="1" type="ORF">A5742_17790</name>
</gene>
<name>A0ABD6QU94_MYCFO</name>
<dbReference type="InterPro" id="IPR036086">
    <property type="entry name" value="ParB/Sulfiredoxin_sf"/>
</dbReference>
<accession>A0ABD6QU94</accession>
<reference evidence="1 2" key="1">
    <citation type="submission" date="2016-07" db="EMBL/GenBank/DDBJ databases">
        <authorList>
            <person name="Sutton G."/>
            <person name="Brinkac L."/>
            <person name="Sanka R."/>
            <person name="Adams M."/>
            <person name="Lau E."/>
            <person name="Kumar A."/>
            <person name="Macaden R."/>
        </authorList>
    </citation>
    <scope>NUCLEOTIDE SEQUENCE [LARGE SCALE GENOMIC DNA]</scope>
    <source>
        <strain evidence="1 2">GA-0871</strain>
    </source>
</reference>
<proteinExistence type="predicted"/>
<evidence type="ECO:0008006" key="3">
    <source>
        <dbReference type="Google" id="ProtNLM"/>
    </source>
</evidence>
<organism evidence="1 2">
    <name type="scientific">Mycolicibacterium fortuitum</name>
    <name type="common">Mycobacterium fortuitum</name>
    <dbReference type="NCBI Taxonomy" id="1766"/>
    <lineage>
        <taxon>Bacteria</taxon>
        <taxon>Bacillati</taxon>
        <taxon>Actinomycetota</taxon>
        <taxon>Actinomycetes</taxon>
        <taxon>Mycobacteriales</taxon>
        <taxon>Mycobacteriaceae</taxon>
        <taxon>Mycolicibacterium</taxon>
    </lineage>
</organism>